<protein>
    <submittedName>
        <fullName evidence="1">Uncharacterized protein</fullName>
    </submittedName>
</protein>
<organism evidence="1">
    <name type="scientific">bioreactor metagenome</name>
    <dbReference type="NCBI Taxonomy" id="1076179"/>
    <lineage>
        <taxon>unclassified sequences</taxon>
        <taxon>metagenomes</taxon>
        <taxon>ecological metagenomes</taxon>
    </lineage>
</organism>
<dbReference type="AlphaFoldDB" id="A0A645JJY6"/>
<comment type="caution">
    <text evidence="1">The sequence shown here is derived from an EMBL/GenBank/DDBJ whole genome shotgun (WGS) entry which is preliminary data.</text>
</comment>
<evidence type="ECO:0000313" key="1">
    <source>
        <dbReference type="EMBL" id="MPN59943.1"/>
    </source>
</evidence>
<reference evidence="1" key="1">
    <citation type="submission" date="2019-08" db="EMBL/GenBank/DDBJ databases">
        <authorList>
            <person name="Kucharzyk K."/>
            <person name="Murdoch R.W."/>
            <person name="Higgins S."/>
            <person name="Loffler F."/>
        </authorList>
    </citation>
    <scope>NUCLEOTIDE SEQUENCE</scope>
</reference>
<accession>A0A645JJY6</accession>
<proteinExistence type="predicted"/>
<dbReference type="EMBL" id="VSSQ01134553">
    <property type="protein sequence ID" value="MPN59943.1"/>
    <property type="molecule type" value="Genomic_DNA"/>
</dbReference>
<sequence length="82" mass="8792">MLVNGLKPEVISLANKNAPIGNVPSTDISAKSSILNVMVTPMARTENISPCSIDVKINSFIMPPCISNELMTILALFVIVIH</sequence>
<gene>
    <name evidence="1" type="ORF">SDC9_207666</name>
</gene>
<name>A0A645JJY6_9ZZZZ</name>